<evidence type="ECO:0000256" key="4">
    <source>
        <dbReference type="ARBA" id="ARBA00022777"/>
    </source>
</evidence>
<dbReference type="Pfam" id="PF07494">
    <property type="entry name" value="Reg_prop"/>
    <property type="match status" value="8"/>
</dbReference>
<dbReference type="EMBL" id="JACRWE010000004">
    <property type="protein sequence ID" value="MBC5997203.1"/>
    <property type="molecule type" value="Genomic_DNA"/>
</dbReference>
<organism evidence="8 9">
    <name type="scientific">Romboutsia faecis</name>
    <dbReference type="NCBI Taxonomy" id="2764597"/>
    <lineage>
        <taxon>Bacteria</taxon>
        <taxon>Bacillati</taxon>
        <taxon>Bacillota</taxon>
        <taxon>Clostridia</taxon>
        <taxon>Peptostreptococcales</taxon>
        <taxon>Peptostreptococcaceae</taxon>
        <taxon>Romboutsia</taxon>
    </lineage>
</organism>
<reference evidence="8 9" key="1">
    <citation type="submission" date="2020-08" db="EMBL/GenBank/DDBJ databases">
        <authorList>
            <person name="Liu C."/>
            <person name="Sun Q."/>
        </authorList>
    </citation>
    <scope>NUCLEOTIDE SEQUENCE [LARGE SCALE GENOMIC DNA]</scope>
    <source>
        <strain evidence="8 9">NSJ-18</strain>
    </source>
</reference>
<dbReference type="Proteomes" id="UP000609849">
    <property type="component" value="Unassembled WGS sequence"/>
</dbReference>
<dbReference type="PRINTS" id="PR00344">
    <property type="entry name" value="BCTRLSENSOR"/>
</dbReference>
<dbReference type="InterPro" id="IPR013783">
    <property type="entry name" value="Ig-like_fold"/>
</dbReference>
<dbReference type="PANTHER" id="PTHR43547:SF2">
    <property type="entry name" value="HYBRID SIGNAL TRANSDUCTION HISTIDINE KINASE C"/>
    <property type="match status" value="1"/>
</dbReference>
<comment type="caution">
    <text evidence="8">The sequence shown here is derived from an EMBL/GenBank/DDBJ whole genome shotgun (WGS) entry which is preliminary data.</text>
</comment>
<protein>
    <recommendedName>
        <fullName evidence="2">histidine kinase</fullName>
        <ecNumber evidence="2">2.7.13.3</ecNumber>
    </recommendedName>
</protein>
<name>A0ABR7JQL8_9FIRM</name>
<evidence type="ECO:0000313" key="9">
    <source>
        <dbReference type="Proteomes" id="UP000609849"/>
    </source>
</evidence>
<dbReference type="InterPro" id="IPR003661">
    <property type="entry name" value="HisK_dim/P_dom"/>
</dbReference>
<dbReference type="SUPFAM" id="SSF63829">
    <property type="entry name" value="Calcium-dependent phosphotriesterase"/>
    <property type="match status" value="3"/>
</dbReference>
<sequence length="1061" mass="121658">MYKNIIMIIITLIFVNRFVDNAYAEEHINFENITIDDGLSQSTVEAMYQDSRGYIWIGTNDGLNRYNGFEIKVYKADKGIENTIASNHILSISEDKKRNLWVGTDNGISKINLDNYSIVNYSYYNDDKRTPYYNINSILITEDETIVMGTSNGLYYYNEENDSFKRILENKNILTSQDIIDIKEDSENNIWIATDTGINKVDKKNKRIYKYESNKENSSSGYKINSLMCDNGGNLWISTYENGIKKLNIKTNKIITYTFDENNKFSIPSNGVRDMIQDKYGTIWIATEKGLSKYIKDDKFITYTNKSYDNNSLINDTVYTIIEDSTGLIWVGTYTGISIFDPTEHIKQYKNDPLDKNSLSNNVIHGIYEDEEGLLWVGTRDKGVNIINMKENEFNYINEGNSNYDLSSDSIKVITGKGNRVWIGTRNGVNEVDKDTMIVKKYTIENGLVSNNIKSLLLDSKGYLWIGTPDGLNILNTKTNEIIDITNTLNEHGILDTYIEDIYEDSSGTYWIGNFILGGLIKINPKDESIKVYMTFDTNNKDNEDDINSIRSIIEDETGNLWIGTSEGLVKFNKTTENFKRYTDKDGLPNNTIYGVLIDNDGNPWMSTNNGISKFDIKENKFRNLSSTDGLQSNEFNGKAYYKTKDGQFLFGGVKGLNAFYPEDVQDSQYIPKITFDNFEVGGKNYSNIDGLNFNYNDNLFRIKYFIPEYKKNNNVQFYYKLEGYIEDWILVNSNEVIFNKLDPGKYTFKIKARSQNGTIGKESSISFTVNQPLWKTKGAIVLYVGVFLTVIYMQITKVRRLDALINKRTQELNKEMQKNSELLNKVIEAERSKNNYFINLSHELRTPLNVISSVEQLITNLSKSEKGITKEKLEYYMDVMKKNITRLLNLINNIIDTTKVENGKYKITLQEQDIVYIVEETALGLKDAIESLGINFIIDTDVEEKIIRCDKYEIERCIVNLLSNASKFTPKDGTIKVDIKDLGKRVMISIEDTGIGIAKKYHETIFNRFNQILDENTEVKGGSGLGLTITKHIIDLHNGEIYVESEKDKGTKFIIILPEK</sequence>
<proteinExistence type="predicted"/>
<dbReference type="EC" id="2.7.13.3" evidence="2"/>
<dbReference type="CDD" id="cd00082">
    <property type="entry name" value="HisKA"/>
    <property type="match status" value="1"/>
</dbReference>
<dbReference type="InterPro" id="IPR011123">
    <property type="entry name" value="Y_Y_Y"/>
</dbReference>
<evidence type="ECO:0000256" key="2">
    <source>
        <dbReference type="ARBA" id="ARBA00012438"/>
    </source>
</evidence>
<dbReference type="SMART" id="SM00388">
    <property type="entry name" value="HisKA"/>
    <property type="match status" value="1"/>
</dbReference>
<accession>A0ABR7JQL8</accession>
<evidence type="ECO:0000256" key="1">
    <source>
        <dbReference type="ARBA" id="ARBA00000085"/>
    </source>
</evidence>
<dbReference type="SUPFAM" id="SSF55874">
    <property type="entry name" value="ATPase domain of HSP90 chaperone/DNA topoisomerase II/histidine kinase"/>
    <property type="match status" value="1"/>
</dbReference>
<evidence type="ECO:0000259" key="7">
    <source>
        <dbReference type="PROSITE" id="PS50109"/>
    </source>
</evidence>
<dbReference type="InterPro" id="IPR003594">
    <property type="entry name" value="HATPase_dom"/>
</dbReference>
<dbReference type="Gene3D" id="1.10.287.130">
    <property type="match status" value="1"/>
</dbReference>
<dbReference type="SMART" id="SM00387">
    <property type="entry name" value="HATPase_c"/>
    <property type="match status" value="1"/>
</dbReference>
<keyword evidence="5" id="KW-0902">Two-component regulatory system</keyword>
<gene>
    <name evidence="8" type="ORF">H8923_10550</name>
</gene>
<evidence type="ECO:0000313" key="8">
    <source>
        <dbReference type="EMBL" id="MBC5997203.1"/>
    </source>
</evidence>
<dbReference type="InterPro" id="IPR011110">
    <property type="entry name" value="Reg_prop"/>
</dbReference>
<dbReference type="Pfam" id="PF00512">
    <property type="entry name" value="HisKA"/>
    <property type="match status" value="1"/>
</dbReference>
<dbReference type="PANTHER" id="PTHR43547">
    <property type="entry name" value="TWO-COMPONENT HISTIDINE KINASE"/>
    <property type="match status" value="1"/>
</dbReference>
<keyword evidence="4 8" id="KW-0808">Transferase</keyword>
<dbReference type="SUPFAM" id="SSF47384">
    <property type="entry name" value="Homodimeric domain of signal transducing histidine kinase"/>
    <property type="match status" value="1"/>
</dbReference>
<keyword evidence="4 8" id="KW-0418">Kinase</keyword>
<keyword evidence="6" id="KW-0175">Coiled coil</keyword>
<evidence type="ECO:0000256" key="5">
    <source>
        <dbReference type="ARBA" id="ARBA00023012"/>
    </source>
</evidence>
<dbReference type="Gene3D" id="2.60.40.10">
    <property type="entry name" value="Immunoglobulins"/>
    <property type="match status" value="1"/>
</dbReference>
<comment type="catalytic activity">
    <reaction evidence="1">
        <text>ATP + protein L-histidine = ADP + protein N-phospho-L-histidine.</text>
        <dbReference type="EC" id="2.7.13.3"/>
    </reaction>
</comment>
<dbReference type="Gene3D" id="3.30.565.10">
    <property type="entry name" value="Histidine kinase-like ATPase, C-terminal domain"/>
    <property type="match status" value="1"/>
</dbReference>
<dbReference type="InterPro" id="IPR036890">
    <property type="entry name" value="HATPase_C_sf"/>
</dbReference>
<dbReference type="Pfam" id="PF02518">
    <property type="entry name" value="HATPase_c"/>
    <property type="match status" value="1"/>
</dbReference>
<dbReference type="GO" id="GO:0016301">
    <property type="term" value="F:kinase activity"/>
    <property type="evidence" value="ECO:0007669"/>
    <property type="project" value="UniProtKB-KW"/>
</dbReference>
<feature type="coiled-coil region" evidence="6">
    <location>
        <begin position="806"/>
        <end position="834"/>
    </location>
</feature>
<dbReference type="InterPro" id="IPR004358">
    <property type="entry name" value="Sig_transdc_His_kin-like_C"/>
</dbReference>
<dbReference type="Pfam" id="PF07495">
    <property type="entry name" value="Y_Y_Y"/>
    <property type="match status" value="1"/>
</dbReference>
<dbReference type="InterPro" id="IPR005467">
    <property type="entry name" value="His_kinase_dom"/>
</dbReference>
<evidence type="ECO:0000256" key="3">
    <source>
        <dbReference type="ARBA" id="ARBA00022553"/>
    </source>
</evidence>
<dbReference type="PROSITE" id="PS50109">
    <property type="entry name" value="HIS_KIN"/>
    <property type="match status" value="1"/>
</dbReference>
<keyword evidence="9" id="KW-1185">Reference proteome</keyword>
<dbReference type="Gene3D" id="2.130.10.10">
    <property type="entry name" value="YVTN repeat-like/Quinoprotein amine dehydrogenase"/>
    <property type="match status" value="2"/>
</dbReference>
<keyword evidence="3" id="KW-0597">Phosphoprotein</keyword>
<dbReference type="InterPro" id="IPR036097">
    <property type="entry name" value="HisK_dim/P_sf"/>
</dbReference>
<dbReference type="InterPro" id="IPR015943">
    <property type="entry name" value="WD40/YVTN_repeat-like_dom_sf"/>
</dbReference>
<feature type="domain" description="Histidine kinase" evidence="7">
    <location>
        <begin position="840"/>
        <end position="1061"/>
    </location>
</feature>
<evidence type="ECO:0000256" key="6">
    <source>
        <dbReference type="SAM" id="Coils"/>
    </source>
</evidence>